<protein>
    <recommendedName>
        <fullName evidence="16">DNA helicase RecQ</fullName>
        <ecNumber evidence="16">5.6.2.4</ecNumber>
    </recommendedName>
</protein>
<dbReference type="SMART" id="SM00487">
    <property type="entry name" value="DEXDc"/>
    <property type="match status" value="1"/>
</dbReference>
<comment type="cofactor">
    <cofactor evidence="2">
        <name>Zn(2+)</name>
        <dbReference type="ChEBI" id="CHEBI:29105"/>
    </cofactor>
</comment>
<comment type="caution">
    <text evidence="21">The sequence shown here is derived from an EMBL/GenBank/DDBJ whole genome shotgun (WGS) entry which is preliminary data.</text>
</comment>
<dbReference type="GO" id="GO:0046872">
    <property type="term" value="F:metal ion binding"/>
    <property type="evidence" value="ECO:0007669"/>
    <property type="project" value="UniProtKB-KW"/>
</dbReference>
<dbReference type="Pfam" id="PF00271">
    <property type="entry name" value="Helicase_C"/>
    <property type="match status" value="1"/>
</dbReference>
<dbReference type="CDD" id="cd17920">
    <property type="entry name" value="DEXHc_RecQ"/>
    <property type="match status" value="1"/>
</dbReference>
<dbReference type="Pfam" id="PF00570">
    <property type="entry name" value="HRDC"/>
    <property type="match status" value="1"/>
</dbReference>
<dbReference type="InterPro" id="IPR011545">
    <property type="entry name" value="DEAD/DEAH_box_helicase_dom"/>
</dbReference>
<dbReference type="Gene3D" id="1.10.10.1390">
    <property type="entry name" value="ATP-dependent DNA helicase RecQ"/>
    <property type="match status" value="1"/>
</dbReference>
<evidence type="ECO:0000259" key="19">
    <source>
        <dbReference type="PROSITE" id="PS51192"/>
    </source>
</evidence>
<keyword evidence="9" id="KW-0862">Zinc</keyword>
<organism evidence="21 22">
    <name type="scientific">Leptothoe spongobia TAU-MAC 1115</name>
    <dbReference type="NCBI Taxonomy" id="1967444"/>
    <lineage>
        <taxon>Bacteria</taxon>
        <taxon>Bacillati</taxon>
        <taxon>Cyanobacteriota</taxon>
        <taxon>Cyanophyceae</taxon>
        <taxon>Nodosilineales</taxon>
        <taxon>Cymatolegaceae</taxon>
        <taxon>Leptothoe</taxon>
        <taxon>Leptothoe spongobia</taxon>
    </lineage>
</organism>
<evidence type="ECO:0000313" key="22">
    <source>
        <dbReference type="Proteomes" id="UP000717364"/>
    </source>
</evidence>
<dbReference type="InterPro" id="IPR029491">
    <property type="entry name" value="Helicase_HTH"/>
</dbReference>
<accession>A0A947GKC6</accession>
<feature type="region of interest" description="Disordered" evidence="17">
    <location>
        <begin position="614"/>
        <end position="635"/>
    </location>
</feature>
<dbReference type="GO" id="GO:0003677">
    <property type="term" value="F:DNA binding"/>
    <property type="evidence" value="ECO:0007669"/>
    <property type="project" value="UniProtKB-KW"/>
</dbReference>
<proteinExistence type="inferred from homology"/>
<feature type="compositionally biased region" description="Low complexity" evidence="17">
    <location>
        <begin position="615"/>
        <end position="631"/>
    </location>
</feature>
<evidence type="ECO:0000256" key="16">
    <source>
        <dbReference type="NCBIfam" id="TIGR01389"/>
    </source>
</evidence>
<keyword evidence="10" id="KW-0067">ATP-binding</keyword>
<dbReference type="AlphaFoldDB" id="A0A947GKC6"/>
<reference evidence="21" key="1">
    <citation type="submission" date="2020-11" db="EMBL/GenBank/DDBJ databases">
        <authorList>
            <person name="Konstantinou D."/>
            <person name="Gkelis S."/>
            <person name="Popin R."/>
            <person name="Fewer D."/>
            <person name="Sivonen K."/>
        </authorList>
    </citation>
    <scope>NUCLEOTIDE SEQUENCE</scope>
    <source>
        <strain evidence="21">TAU-MAC 1115</strain>
    </source>
</reference>
<feature type="domain" description="HRDC" evidence="18">
    <location>
        <begin position="535"/>
        <end position="615"/>
    </location>
</feature>
<evidence type="ECO:0000256" key="17">
    <source>
        <dbReference type="SAM" id="MobiDB-lite"/>
    </source>
</evidence>
<dbReference type="PROSITE" id="PS51194">
    <property type="entry name" value="HELICASE_CTER"/>
    <property type="match status" value="1"/>
</dbReference>
<dbReference type="InterPro" id="IPR044876">
    <property type="entry name" value="HRDC_dom_sf"/>
</dbReference>
<dbReference type="InterPro" id="IPR018982">
    <property type="entry name" value="RQC_domain"/>
</dbReference>
<dbReference type="CDD" id="cd18794">
    <property type="entry name" value="SF2_C_RecQ"/>
    <property type="match status" value="1"/>
</dbReference>
<dbReference type="RefSeq" id="WP_215610341.1">
    <property type="nucleotide sequence ID" value="NZ_JADOES010000042.1"/>
</dbReference>
<dbReference type="EMBL" id="JADOES010000042">
    <property type="protein sequence ID" value="MBT9317274.1"/>
    <property type="molecule type" value="Genomic_DNA"/>
</dbReference>
<dbReference type="FunFam" id="3.40.50.300:FF:000296">
    <property type="entry name" value="ATP-dependent DNA helicase RecQ"/>
    <property type="match status" value="1"/>
</dbReference>
<dbReference type="PANTHER" id="PTHR13710">
    <property type="entry name" value="DNA HELICASE RECQ FAMILY MEMBER"/>
    <property type="match status" value="1"/>
</dbReference>
<dbReference type="InterPro" id="IPR032284">
    <property type="entry name" value="RecQ_Zn-bd"/>
</dbReference>
<dbReference type="SMART" id="SM00956">
    <property type="entry name" value="RQC"/>
    <property type="match status" value="1"/>
</dbReference>
<dbReference type="GO" id="GO:0043590">
    <property type="term" value="C:bacterial nucleoid"/>
    <property type="evidence" value="ECO:0007669"/>
    <property type="project" value="TreeGrafter"/>
</dbReference>
<dbReference type="SUPFAM" id="SSF52540">
    <property type="entry name" value="P-loop containing nucleoside triphosphate hydrolases"/>
    <property type="match status" value="2"/>
</dbReference>
<evidence type="ECO:0000256" key="6">
    <source>
        <dbReference type="ARBA" id="ARBA00022763"/>
    </source>
</evidence>
<keyword evidence="22" id="KW-1185">Reference proteome</keyword>
<comment type="catalytic activity">
    <reaction evidence="15">
        <text>Couples ATP hydrolysis with the unwinding of duplex DNA by translocating in the 3'-5' direction.</text>
        <dbReference type="EC" id="5.6.2.4"/>
    </reaction>
</comment>
<dbReference type="PANTHER" id="PTHR13710:SF105">
    <property type="entry name" value="ATP-DEPENDENT DNA HELICASE Q1"/>
    <property type="match status" value="1"/>
</dbReference>
<keyword evidence="13" id="KW-0234">DNA repair</keyword>
<keyword evidence="4" id="KW-0479">Metal-binding</keyword>
<dbReference type="Pfam" id="PF09382">
    <property type="entry name" value="RQC"/>
    <property type="match status" value="1"/>
</dbReference>
<dbReference type="GO" id="GO:0016787">
    <property type="term" value="F:hydrolase activity"/>
    <property type="evidence" value="ECO:0007669"/>
    <property type="project" value="UniProtKB-KW"/>
</dbReference>
<evidence type="ECO:0000256" key="14">
    <source>
        <dbReference type="ARBA" id="ARBA00023235"/>
    </source>
</evidence>
<dbReference type="InterPro" id="IPR001650">
    <property type="entry name" value="Helicase_C-like"/>
</dbReference>
<dbReference type="GO" id="GO:0009378">
    <property type="term" value="F:four-way junction helicase activity"/>
    <property type="evidence" value="ECO:0007669"/>
    <property type="project" value="TreeGrafter"/>
</dbReference>
<dbReference type="GO" id="GO:0005524">
    <property type="term" value="F:ATP binding"/>
    <property type="evidence" value="ECO:0007669"/>
    <property type="project" value="UniProtKB-KW"/>
</dbReference>
<dbReference type="Pfam" id="PF16124">
    <property type="entry name" value="RecQ_Zn_bind"/>
    <property type="match status" value="1"/>
</dbReference>
<dbReference type="InterPro" id="IPR027417">
    <property type="entry name" value="P-loop_NTPase"/>
</dbReference>
<keyword evidence="12" id="KW-0233">DNA recombination</keyword>
<evidence type="ECO:0000313" key="21">
    <source>
        <dbReference type="EMBL" id="MBT9317274.1"/>
    </source>
</evidence>
<evidence type="ECO:0000256" key="11">
    <source>
        <dbReference type="ARBA" id="ARBA00023125"/>
    </source>
</evidence>
<dbReference type="InterPro" id="IPR010997">
    <property type="entry name" value="HRDC-like_sf"/>
</dbReference>
<keyword evidence="7 21" id="KW-0378">Hydrolase</keyword>
<dbReference type="Proteomes" id="UP000717364">
    <property type="component" value="Unassembled WGS sequence"/>
</dbReference>
<evidence type="ECO:0000256" key="8">
    <source>
        <dbReference type="ARBA" id="ARBA00022806"/>
    </source>
</evidence>
<dbReference type="GO" id="GO:0006310">
    <property type="term" value="P:DNA recombination"/>
    <property type="evidence" value="ECO:0007669"/>
    <property type="project" value="UniProtKB-UniRule"/>
</dbReference>
<comment type="similarity">
    <text evidence="3">Belongs to the helicase family. RecQ subfamily.</text>
</comment>
<dbReference type="SUPFAM" id="SSF47819">
    <property type="entry name" value="HRDC-like"/>
    <property type="match status" value="1"/>
</dbReference>
<dbReference type="GO" id="GO:0005737">
    <property type="term" value="C:cytoplasm"/>
    <property type="evidence" value="ECO:0007669"/>
    <property type="project" value="TreeGrafter"/>
</dbReference>
<dbReference type="GO" id="GO:0043138">
    <property type="term" value="F:3'-5' DNA helicase activity"/>
    <property type="evidence" value="ECO:0007669"/>
    <property type="project" value="UniProtKB-EC"/>
</dbReference>
<evidence type="ECO:0000256" key="10">
    <source>
        <dbReference type="ARBA" id="ARBA00022840"/>
    </source>
</evidence>
<evidence type="ECO:0000256" key="9">
    <source>
        <dbReference type="ARBA" id="ARBA00022833"/>
    </source>
</evidence>
<evidence type="ECO:0000256" key="15">
    <source>
        <dbReference type="ARBA" id="ARBA00034617"/>
    </source>
</evidence>
<dbReference type="SMART" id="SM00341">
    <property type="entry name" value="HRDC"/>
    <property type="match status" value="1"/>
</dbReference>
<evidence type="ECO:0000256" key="7">
    <source>
        <dbReference type="ARBA" id="ARBA00022801"/>
    </source>
</evidence>
<keyword evidence="6" id="KW-0227">DNA damage</keyword>
<evidence type="ECO:0000256" key="5">
    <source>
        <dbReference type="ARBA" id="ARBA00022741"/>
    </source>
</evidence>
<dbReference type="EC" id="5.6.2.4" evidence="16"/>
<dbReference type="NCBIfam" id="TIGR00614">
    <property type="entry name" value="recQ_fam"/>
    <property type="match status" value="1"/>
</dbReference>
<dbReference type="Gene3D" id="1.10.10.10">
    <property type="entry name" value="Winged helix-like DNA-binding domain superfamily/Winged helix DNA-binding domain"/>
    <property type="match status" value="1"/>
</dbReference>
<feature type="domain" description="Helicase C-terminal" evidence="20">
    <location>
        <begin position="228"/>
        <end position="376"/>
    </location>
</feature>
<comment type="cofactor">
    <cofactor evidence="1">
        <name>Mg(2+)</name>
        <dbReference type="ChEBI" id="CHEBI:18420"/>
    </cofactor>
</comment>
<sequence>MASAPTIASFPSLEAALKHFFGYDDFRYYQRAIIEQALKNQDVLVIMPTGGGKSLCYQLPALLRLGVTIVVSPLIALMQDQVRSLKDNGIAATFLNSSLTLDETRAREKALLAGDIKLLYLAPERLMSPSFWPLLEQLQQTVGISAFAIDEAHCVSEWGHDFRPEYRQLFQLKQQMPQIPVMALTATATERVRQDISQQLRLKDPEVFVSGFNRQNLHYEVKPKTKQTYDELLKLIKQQPGSGIIYCLSRKRVNEISFRLKQDGISALPYHAGLNAQERQENQEQFIRDNVRVIVATIAFGMGINKPDVRFVIHYDLPRTIESYYQESGRAGRDGDPANCTVFFGYGDVATVEFLISQKPDEQEQRIARQQLRHVINYAESAICRRKIQLSYFGESFPGDCKNCDNCLNPVPLEDWTIEAQKFLSCVARCQERFGMNHIIDVLRGSKRKRLLELGHDRLSTYGIGQDHSVDEWRQLCRSLLHQELLSETTDGYSVLKLNGGSWQVLKKQIPVNIHVFKRAETTKASVKSDEIQLSGDETLLLGQLRSLRKRLADEQSVPPYVVFADASLRQMARQRPITSDAFSAISGVGKRKLEQYGQVFTQEIQQFCQSHNLTPNAASSSTTTSSSPNSGANELTATQLSTHALHQQGLSLSEIAIERGLRLGTIIEHVERLMASDRKVDLNRLVSPERQVPIFEAIEKVGSHSLRTIRDELGETFDYNEIRLVRAMWESQH</sequence>
<evidence type="ECO:0000256" key="3">
    <source>
        <dbReference type="ARBA" id="ARBA00005446"/>
    </source>
</evidence>
<dbReference type="Pfam" id="PF00270">
    <property type="entry name" value="DEAD"/>
    <property type="match status" value="1"/>
</dbReference>
<evidence type="ECO:0000259" key="18">
    <source>
        <dbReference type="PROSITE" id="PS50967"/>
    </source>
</evidence>
<dbReference type="GO" id="GO:0006260">
    <property type="term" value="P:DNA replication"/>
    <property type="evidence" value="ECO:0007669"/>
    <property type="project" value="InterPro"/>
</dbReference>
<keyword evidence="5" id="KW-0547">Nucleotide-binding</keyword>
<dbReference type="SMART" id="SM00490">
    <property type="entry name" value="HELICc"/>
    <property type="match status" value="1"/>
</dbReference>
<evidence type="ECO:0000259" key="20">
    <source>
        <dbReference type="PROSITE" id="PS51194"/>
    </source>
</evidence>
<keyword evidence="14" id="KW-0413">Isomerase</keyword>
<dbReference type="Gene3D" id="1.10.150.80">
    <property type="entry name" value="HRDC domain"/>
    <property type="match status" value="1"/>
</dbReference>
<dbReference type="InterPro" id="IPR036388">
    <property type="entry name" value="WH-like_DNA-bd_sf"/>
</dbReference>
<dbReference type="InterPro" id="IPR006293">
    <property type="entry name" value="DNA_helicase_ATP-dep_RecQ_bac"/>
</dbReference>
<dbReference type="GO" id="GO:0006281">
    <property type="term" value="P:DNA repair"/>
    <property type="evidence" value="ECO:0007669"/>
    <property type="project" value="UniProtKB-KW"/>
</dbReference>
<feature type="domain" description="Helicase ATP-binding" evidence="19">
    <location>
        <begin position="34"/>
        <end position="206"/>
    </location>
</feature>
<evidence type="ECO:0000256" key="13">
    <source>
        <dbReference type="ARBA" id="ARBA00023204"/>
    </source>
</evidence>
<dbReference type="FunFam" id="3.40.50.300:FF:000156">
    <property type="entry name" value="ATP-dependent DNA helicase recQ"/>
    <property type="match status" value="1"/>
</dbReference>
<evidence type="ECO:0000256" key="12">
    <source>
        <dbReference type="ARBA" id="ARBA00023172"/>
    </source>
</evidence>
<dbReference type="GO" id="GO:0030894">
    <property type="term" value="C:replisome"/>
    <property type="evidence" value="ECO:0007669"/>
    <property type="project" value="TreeGrafter"/>
</dbReference>
<dbReference type="InterPro" id="IPR014001">
    <property type="entry name" value="Helicase_ATP-bd"/>
</dbReference>
<evidence type="ECO:0000256" key="1">
    <source>
        <dbReference type="ARBA" id="ARBA00001946"/>
    </source>
</evidence>
<dbReference type="Gene3D" id="3.40.50.300">
    <property type="entry name" value="P-loop containing nucleotide triphosphate hydrolases"/>
    <property type="match status" value="2"/>
</dbReference>
<dbReference type="GO" id="GO:0009432">
    <property type="term" value="P:SOS response"/>
    <property type="evidence" value="ECO:0007669"/>
    <property type="project" value="UniProtKB-UniRule"/>
</dbReference>
<dbReference type="Pfam" id="PF14493">
    <property type="entry name" value="HTH_40"/>
    <property type="match status" value="1"/>
</dbReference>
<dbReference type="PROSITE" id="PS51192">
    <property type="entry name" value="HELICASE_ATP_BIND_1"/>
    <property type="match status" value="1"/>
</dbReference>
<dbReference type="InterPro" id="IPR004589">
    <property type="entry name" value="DNA_helicase_ATP-dep_RecQ"/>
</dbReference>
<evidence type="ECO:0000256" key="2">
    <source>
        <dbReference type="ARBA" id="ARBA00001947"/>
    </source>
</evidence>
<keyword evidence="11" id="KW-0238">DNA-binding</keyword>
<gene>
    <name evidence="21" type="primary">recQ</name>
    <name evidence="21" type="ORF">IXB50_17760</name>
</gene>
<dbReference type="NCBIfam" id="TIGR01389">
    <property type="entry name" value="recQ"/>
    <property type="match status" value="1"/>
</dbReference>
<name>A0A947GKC6_9CYAN</name>
<dbReference type="PROSITE" id="PS50967">
    <property type="entry name" value="HRDC"/>
    <property type="match status" value="1"/>
</dbReference>
<reference evidence="21" key="2">
    <citation type="journal article" date="2021" name="Mar. Drugs">
        <title>Genome Reduction and Secondary Metabolism of the Marine Sponge-Associated Cyanobacterium Leptothoe.</title>
        <authorList>
            <person name="Konstantinou D."/>
            <person name="Popin R.V."/>
            <person name="Fewer D.P."/>
            <person name="Sivonen K."/>
            <person name="Gkelis S."/>
        </authorList>
    </citation>
    <scope>NUCLEOTIDE SEQUENCE</scope>
    <source>
        <strain evidence="21">TAU-MAC 1115</strain>
    </source>
</reference>
<dbReference type="InterPro" id="IPR002121">
    <property type="entry name" value="HRDC_dom"/>
</dbReference>
<keyword evidence="8 21" id="KW-0347">Helicase</keyword>
<evidence type="ECO:0000256" key="4">
    <source>
        <dbReference type="ARBA" id="ARBA00022723"/>
    </source>
</evidence>